<name>X1C1F2_9ZZZZ</name>
<dbReference type="AlphaFoldDB" id="X1C1F2"/>
<comment type="caution">
    <text evidence="1">The sequence shown here is derived from an EMBL/GenBank/DDBJ whole genome shotgun (WGS) entry which is preliminary data.</text>
</comment>
<proteinExistence type="predicted"/>
<organism evidence="1">
    <name type="scientific">marine sediment metagenome</name>
    <dbReference type="NCBI Taxonomy" id="412755"/>
    <lineage>
        <taxon>unclassified sequences</taxon>
        <taxon>metagenomes</taxon>
        <taxon>ecological metagenomes</taxon>
    </lineage>
</organism>
<protein>
    <submittedName>
        <fullName evidence="1">Uncharacterized protein</fullName>
    </submittedName>
</protein>
<reference evidence="1" key="1">
    <citation type="journal article" date="2014" name="Front. Microbiol.">
        <title>High frequency of phylogenetically diverse reductive dehalogenase-homologous genes in deep subseafloor sedimentary metagenomes.</title>
        <authorList>
            <person name="Kawai M."/>
            <person name="Futagami T."/>
            <person name="Toyoda A."/>
            <person name="Takaki Y."/>
            <person name="Nishi S."/>
            <person name="Hori S."/>
            <person name="Arai W."/>
            <person name="Tsubouchi T."/>
            <person name="Morono Y."/>
            <person name="Uchiyama I."/>
            <person name="Ito T."/>
            <person name="Fujiyama A."/>
            <person name="Inagaki F."/>
            <person name="Takami H."/>
        </authorList>
    </citation>
    <scope>NUCLEOTIDE SEQUENCE</scope>
    <source>
        <strain evidence="1">Expedition CK06-06</strain>
    </source>
</reference>
<evidence type="ECO:0000313" key="1">
    <source>
        <dbReference type="EMBL" id="GAH01097.1"/>
    </source>
</evidence>
<dbReference type="EMBL" id="BART01026787">
    <property type="protein sequence ID" value="GAH01097.1"/>
    <property type="molecule type" value="Genomic_DNA"/>
</dbReference>
<sequence>MSLPKKWTENYKLTKESSVAINLNNDGSLNITPELTPSKKAQDKLILDSNPYVVRDVVKNILSGQTHIVIVSDKVINKSLRNQIRYWVNGLPNTEITE</sequence>
<gene>
    <name evidence="1" type="ORF">S01H4_47667</name>
</gene>
<accession>X1C1F2</accession>
<feature type="non-terminal residue" evidence="1">
    <location>
        <position position="98"/>
    </location>
</feature>